<protein>
    <submittedName>
        <fullName evidence="4">Zf-3CxxC domain-containing protein</fullName>
    </submittedName>
</protein>
<sequence>MSNVNTRLNVSSWSGLCYKRLMQCPKCDEFTFTGEWLFPQEMQMIRSKKCAACVYKVPTCLLAPPERGLEGKRYSPSLLPPLPRTT</sequence>
<evidence type="ECO:0000256" key="1">
    <source>
        <dbReference type="SAM" id="MobiDB-lite"/>
    </source>
</evidence>
<reference evidence="2 3" key="2">
    <citation type="submission" date="2018-11" db="EMBL/GenBank/DDBJ databases">
        <authorList>
            <consortium name="Pathogen Informatics"/>
        </authorList>
    </citation>
    <scope>NUCLEOTIDE SEQUENCE [LARGE SCALE GENOMIC DNA]</scope>
    <source>
        <strain evidence="2 3">Egypt</strain>
    </source>
</reference>
<feature type="region of interest" description="Disordered" evidence="1">
    <location>
        <begin position="65"/>
        <end position="86"/>
    </location>
</feature>
<reference evidence="4" key="1">
    <citation type="submission" date="2016-06" db="UniProtKB">
        <authorList>
            <consortium name="WormBaseParasite"/>
        </authorList>
    </citation>
    <scope>IDENTIFICATION</scope>
</reference>
<dbReference type="Proteomes" id="UP000272942">
    <property type="component" value="Unassembled WGS sequence"/>
</dbReference>
<evidence type="ECO:0000313" key="3">
    <source>
        <dbReference type="Proteomes" id="UP000272942"/>
    </source>
</evidence>
<dbReference type="EMBL" id="UZAN01044877">
    <property type="protein sequence ID" value="VDP81654.1"/>
    <property type="molecule type" value="Genomic_DNA"/>
</dbReference>
<evidence type="ECO:0000313" key="2">
    <source>
        <dbReference type="EMBL" id="VDP81654.1"/>
    </source>
</evidence>
<dbReference type="WBParaSite" id="ECPE_0000766201-mRNA-1">
    <property type="protein sequence ID" value="ECPE_0000766201-mRNA-1"/>
    <property type="gene ID" value="ECPE_0000766201"/>
</dbReference>
<proteinExistence type="predicted"/>
<name>A0A183AL11_9TREM</name>
<dbReference type="AlphaFoldDB" id="A0A183AL11"/>
<evidence type="ECO:0000313" key="4">
    <source>
        <dbReference type="WBParaSite" id="ECPE_0000766201-mRNA-1"/>
    </source>
</evidence>
<accession>A0A183AL11</accession>
<gene>
    <name evidence="2" type="ORF">ECPE_LOCUS7646</name>
</gene>
<keyword evidence="3" id="KW-1185">Reference proteome</keyword>
<organism evidence="4">
    <name type="scientific">Echinostoma caproni</name>
    <dbReference type="NCBI Taxonomy" id="27848"/>
    <lineage>
        <taxon>Eukaryota</taxon>
        <taxon>Metazoa</taxon>
        <taxon>Spiralia</taxon>
        <taxon>Lophotrochozoa</taxon>
        <taxon>Platyhelminthes</taxon>
        <taxon>Trematoda</taxon>
        <taxon>Digenea</taxon>
        <taxon>Plagiorchiida</taxon>
        <taxon>Echinostomata</taxon>
        <taxon>Echinostomatoidea</taxon>
        <taxon>Echinostomatidae</taxon>
        <taxon>Echinostoma</taxon>
    </lineage>
</organism>